<accession>A0A368SB06</accession>
<dbReference type="EMBL" id="CM003535">
    <property type="protein sequence ID" value="RCV39551.1"/>
    <property type="molecule type" value="Genomic_DNA"/>
</dbReference>
<gene>
    <name evidence="1" type="ORF">SETIT_8G233700v2</name>
</gene>
<protein>
    <submittedName>
        <fullName evidence="1">Uncharacterized protein</fullName>
    </submittedName>
</protein>
<reference evidence="1" key="1">
    <citation type="journal article" date="2012" name="Nat. Biotechnol.">
        <title>Reference genome sequence of the model plant Setaria.</title>
        <authorList>
            <person name="Bennetzen J.L."/>
            <person name="Schmutz J."/>
            <person name="Wang H."/>
            <person name="Percifield R."/>
            <person name="Hawkins J."/>
            <person name="Pontaroli A.C."/>
            <person name="Estep M."/>
            <person name="Feng L."/>
            <person name="Vaughn J.N."/>
            <person name="Grimwood J."/>
            <person name="Jenkins J."/>
            <person name="Barry K."/>
            <person name="Lindquist E."/>
            <person name="Hellsten U."/>
            <person name="Deshpande S."/>
            <person name="Wang X."/>
            <person name="Wu X."/>
            <person name="Mitros T."/>
            <person name="Triplett J."/>
            <person name="Yang X."/>
            <person name="Ye C.Y."/>
            <person name="Mauro-Herrera M."/>
            <person name="Wang L."/>
            <person name="Li P."/>
            <person name="Sharma M."/>
            <person name="Sharma R."/>
            <person name="Ronald P.C."/>
            <person name="Panaud O."/>
            <person name="Kellogg E.A."/>
            <person name="Brutnell T.P."/>
            <person name="Doust A.N."/>
            <person name="Tuskan G.A."/>
            <person name="Rokhsar D."/>
            <person name="Devos K.M."/>
        </authorList>
    </citation>
    <scope>NUCLEOTIDE SEQUENCE [LARGE SCALE GENOMIC DNA]</scope>
    <source>
        <strain evidence="1">Yugu1</strain>
    </source>
</reference>
<dbReference type="AlphaFoldDB" id="A0A368SB06"/>
<reference evidence="1" key="2">
    <citation type="submission" date="2015-07" db="EMBL/GenBank/DDBJ databases">
        <authorList>
            <person name="Noorani M."/>
        </authorList>
    </citation>
    <scope>NUCLEOTIDE SEQUENCE</scope>
    <source>
        <strain evidence="1">Yugu1</strain>
    </source>
</reference>
<evidence type="ECO:0000313" key="1">
    <source>
        <dbReference type="EMBL" id="RCV39551.1"/>
    </source>
</evidence>
<sequence length="120" mass="13818">MVFLECKRSCLQELHRRVTTVTRDLPPYRSAVGTRPRDGPTTALLVEFDHRPSPFRCPLLAVARSACTRRSPAASTHRRRRCRMPSWPQACCCLCFAELRQCHAWPAFQKETTGYEVQAR</sequence>
<name>A0A368SB06_SETIT</name>
<proteinExistence type="predicted"/>
<organism evidence="1">
    <name type="scientific">Setaria italica</name>
    <name type="common">Foxtail millet</name>
    <name type="synonym">Panicum italicum</name>
    <dbReference type="NCBI Taxonomy" id="4555"/>
    <lineage>
        <taxon>Eukaryota</taxon>
        <taxon>Viridiplantae</taxon>
        <taxon>Streptophyta</taxon>
        <taxon>Embryophyta</taxon>
        <taxon>Tracheophyta</taxon>
        <taxon>Spermatophyta</taxon>
        <taxon>Magnoliopsida</taxon>
        <taxon>Liliopsida</taxon>
        <taxon>Poales</taxon>
        <taxon>Poaceae</taxon>
        <taxon>PACMAD clade</taxon>
        <taxon>Panicoideae</taxon>
        <taxon>Panicodae</taxon>
        <taxon>Paniceae</taxon>
        <taxon>Cenchrinae</taxon>
        <taxon>Setaria</taxon>
    </lineage>
</organism>